<evidence type="ECO:0000256" key="2">
    <source>
        <dbReference type="SAM" id="Phobius"/>
    </source>
</evidence>
<dbReference type="EMBL" id="JYBP01000003">
    <property type="protein sequence ID" value="KJE27764.1"/>
    <property type="molecule type" value="Genomic_DNA"/>
</dbReference>
<reference evidence="3 4" key="1">
    <citation type="submission" date="2015-01" db="EMBL/GenBank/DDBJ databases">
        <authorList>
            <person name="Filippidou S."/>
            <person name="Jeanneret N."/>
            <person name="Russel-Delif L."/>
            <person name="Junier T."/>
            <person name="Wunderlin T."/>
            <person name="Molina V."/>
            <person name="Johnson S.L."/>
            <person name="Davenport K.W."/>
            <person name="Chain P.S."/>
            <person name="Dorador C."/>
            <person name="Junier P."/>
        </authorList>
    </citation>
    <scope>NUCLEOTIDE SEQUENCE [LARGE SCALE GENOMIC DNA]</scope>
    <source>
        <strain evidence="3 4">Et7/4</strain>
    </source>
</reference>
<dbReference type="AlphaFoldDB" id="A0A0D8BUW7"/>
<evidence type="ECO:0000313" key="3">
    <source>
        <dbReference type="EMBL" id="KJE27764.1"/>
    </source>
</evidence>
<accession>A0A0D8BUW7</accession>
<dbReference type="OrthoDB" id="2111682at2"/>
<name>A0A0D8BUW7_GEOKU</name>
<dbReference type="RefSeq" id="WP_044731189.1">
    <property type="nucleotide sequence ID" value="NZ_JYBP01000003.1"/>
</dbReference>
<feature type="compositionally biased region" description="Basic and acidic residues" evidence="1">
    <location>
        <begin position="143"/>
        <end position="164"/>
    </location>
</feature>
<keyword evidence="2" id="KW-0472">Membrane</keyword>
<organism evidence="3 4">
    <name type="scientific">Geobacillus kaustophilus</name>
    <dbReference type="NCBI Taxonomy" id="1462"/>
    <lineage>
        <taxon>Bacteria</taxon>
        <taxon>Bacillati</taxon>
        <taxon>Bacillota</taxon>
        <taxon>Bacilli</taxon>
        <taxon>Bacillales</taxon>
        <taxon>Anoxybacillaceae</taxon>
        <taxon>Geobacillus</taxon>
        <taxon>Geobacillus thermoleovorans group</taxon>
    </lineage>
</organism>
<dbReference type="PATRIC" id="fig|1462.6.peg.1210"/>
<dbReference type="Pfam" id="PF10710">
    <property type="entry name" value="DUF2512"/>
    <property type="match status" value="1"/>
</dbReference>
<dbReference type="InterPro" id="IPR019649">
    <property type="entry name" value="DUF2512"/>
</dbReference>
<comment type="caution">
    <text evidence="3">The sequence shown here is derived from an EMBL/GenBank/DDBJ whole genome shotgun (WGS) entry which is preliminary data.</text>
</comment>
<gene>
    <name evidence="3" type="ORF">LG52_1038</name>
</gene>
<protein>
    <recommendedName>
        <fullName evidence="5">DUF2512 family protein</fullName>
    </recommendedName>
</protein>
<feature type="transmembrane region" description="Helical" evidence="2">
    <location>
        <begin position="59"/>
        <end position="77"/>
    </location>
</feature>
<proteinExistence type="predicted"/>
<sequence>MRHLLALVLKYLLTATVMFAILPLFLRISSAEILWFSLWLTLVAYALGDLYVLRRLGNVSATIADFGLVFVAVWIGIGAFYDIAGAAMLNAAFFSALLAALGESLLHAYVLRFVIVQHGEEGVPLIGRQWQTEAAEEFAVRAARPDDKDRERAEQEDEQHHQEPPHPPIL</sequence>
<feature type="transmembrane region" description="Helical" evidence="2">
    <location>
        <begin position="7"/>
        <end position="27"/>
    </location>
</feature>
<dbReference type="Proteomes" id="UP000032522">
    <property type="component" value="Unassembled WGS sequence"/>
</dbReference>
<feature type="region of interest" description="Disordered" evidence="1">
    <location>
        <begin position="141"/>
        <end position="170"/>
    </location>
</feature>
<evidence type="ECO:0000313" key="4">
    <source>
        <dbReference type="Proteomes" id="UP000032522"/>
    </source>
</evidence>
<evidence type="ECO:0008006" key="5">
    <source>
        <dbReference type="Google" id="ProtNLM"/>
    </source>
</evidence>
<feature type="transmembrane region" description="Helical" evidence="2">
    <location>
        <begin position="33"/>
        <end position="52"/>
    </location>
</feature>
<keyword evidence="2" id="KW-1133">Transmembrane helix</keyword>
<evidence type="ECO:0000256" key="1">
    <source>
        <dbReference type="SAM" id="MobiDB-lite"/>
    </source>
</evidence>
<keyword evidence="2" id="KW-0812">Transmembrane</keyword>